<keyword evidence="1" id="KW-0812">Transmembrane</keyword>
<dbReference type="Proteomes" id="UP000660611">
    <property type="component" value="Unassembled WGS sequence"/>
</dbReference>
<reference evidence="2" key="1">
    <citation type="submission" date="2021-01" db="EMBL/GenBank/DDBJ databases">
        <title>Whole genome shotgun sequence of Dactylosporangium siamense NBRC 106093.</title>
        <authorList>
            <person name="Komaki H."/>
            <person name="Tamura T."/>
        </authorList>
    </citation>
    <scope>NUCLEOTIDE SEQUENCE</scope>
    <source>
        <strain evidence="2">NBRC 106093</strain>
    </source>
</reference>
<comment type="caution">
    <text evidence="2">The sequence shown here is derived from an EMBL/GenBank/DDBJ whole genome shotgun (WGS) entry which is preliminary data.</text>
</comment>
<evidence type="ECO:0000313" key="3">
    <source>
        <dbReference type="Proteomes" id="UP000660611"/>
    </source>
</evidence>
<proteinExistence type="predicted"/>
<accession>A0A919PL39</accession>
<evidence type="ECO:0000313" key="2">
    <source>
        <dbReference type="EMBL" id="GIG45216.1"/>
    </source>
</evidence>
<keyword evidence="3" id="KW-1185">Reference proteome</keyword>
<dbReference type="InterPro" id="IPR006311">
    <property type="entry name" value="TAT_signal"/>
</dbReference>
<dbReference type="AlphaFoldDB" id="A0A919PL39"/>
<dbReference type="InterPro" id="IPR047789">
    <property type="entry name" value="CU044_5270-like"/>
</dbReference>
<dbReference type="RefSeq" id="WP_203847016.1">
    <property type="nucleotide sequence ID" value="NZ_BAAAVW010000009.1"/>
</dbReference>
<sequence>MTRSARRAESVLAGLDPAADLDGDLREGTDRRTVLSTILAASRDEPRPAAVRPRRRLLLAGAALAVAAAATTGTVAVLRHDPAPAYAATAPPLRYERATGGPTAAELLRGLADTAERSPTKGSGGYGYIHTRQWQLANPSLAPKGVYLTVDPSETWLWYRDSDRSTRVVQDSPQFGRHETRQPAGTQVGYVCWTTGVVPQSCPTDKLMDPNLLRDVLFISGQGKMVNVTGEQSPLGGYAHLAGGLVLPPGVRAQVLRVLADLPGIAYTGRARDRAGRTGEAFSLDFDAMTGPVRDTIIVDPDTGTLLGYERTLLSLTNPHPFGEMVPGAAPLKVRTPAVVDYTVLLEWELRATDQ</sequence>
<dbReference type="PROSITE" id="PS51318">
    <property type="entry name" value="TAT"/>
    <property type="match status" value="1"/>
</dbReference>
<keyword evidence="1" id="KW-0472">Membrane</keyword>
<dbReference type="NCBIfam" id="NF038083">
    <property type="entry name" value="CU044_5270_fam"/>
    <property type="match status" value="1"/>
</dbReference>
<evidence type="ECO:0008006" key="4">
    <source>
        <dbReference type="Google" id="ProtNLM"/>
    </source>
</evidence>
<gene>
    <name evidence="2" type="ORF">Dsi01nite_032570</name>
</gene>
<protein>
    <recommendedName>
        <fullName evidence="4">CU044_5270 family protein</fullName>
    </recommendedName>
</protein>
<evidence type="ECO:0000256" key="1">
    <source>
        <dbReference type="SAM" id="Phobius"/>
    </source>
</evidence>
<keyword evidence="1" id="KW-1133">Transmembrane helix</keyword>
<name>A0A919PL39_9ACTN</name>
<feature type="transmembrane region" description="Helical" evidence="1">
    <location>
        <begin position="57"/>
        <end position="78"/>
    </location>
</feature>
<organism evidence="2 3">
    <name type="scientific">Dactylosporangium siamense</name>
    <dbReference type="NCBI Taxonomy" id="685454"/>
    <lineage>
        <taxon>Bacteria</taxon>
        <taxon>Bacillati</taxon>
        <taxon>Actinomycetota</taxon>
        <taxon>Actinomycetes</taxon>
        <taxon>Micromonosporales</taxon>
        <taxon>Micromonosporaceae</taxon>
        <taxon>Dactylosporangium</taxon>
    </lineage>
</organism>
<dbReference type="EMBL" id="BONQ01000050">
    <property type="protein sequence ID" value="GIG45216.1"/>
    <property type="molecule type" value="Genomic_DNA"/>
</dbReference>